<dbReference type="PIRSF" id="PIRSF500824">
    <property type="entry name" value="TrpB_prok"/>
    <property type="match status" value="1"/>
</dbReference>
<dbReference type="InterPro" id="IPR001926">
    <property type="entry name" value="TrpB-like_PALP"/>
</dbReference>
<evidence type="ECO:0000256" key="5">
    <source>
        <dbReference type="ARBA" id="ARBA00011270"/>
    </source>
</evidence>
<organism evidence="14 15">
    <name type="scientific">Streptomyces lonegramiae</name>
    <dbReference type="NCBI Taxonomy" id="3075524"/>
    <lineage>
        <taxon>Bacteria</taxon>
        <taxon>Bacillati</taxon>
        <taxon>Actinomycetota</taxon>
        <taxon>Actinomycetes</taxon>
        <taxon>Kitasatosporales</taxon>
        <taxon>Streptomycetaceae</taxon>
        <taxon>Streptomyces</taxon>
    </lineage>
</organism>
<sequence length="463" mass="50381">MKAVRNRFLMDESDVPTHWYNILADLDVPVAEVRRARPDRPDRTDEPNRQAPNIPLSMYRGSVGRERFVEIPAEVREAYQRWRPTPLVRARGLEAALETPAHIYYKYEGTNAAGSHKLNSALAQAYFYKKAGVRRLTTGTGAGQWGTALAMACQSMDLECTVFMVRCSYRQKPYRRVLMGLNGARVIPSPSPDTEAGRAVLAASPDSDGSLAIANAEALEHARRADDARFAVGSGENHVLLHQTVIGEEALRQMELAGEFPDVVVASMGAGSNFAGLAFPFHRERLRTGAATRLIAVEPDACPKMTRGRYAWDYNDVSGTTPLTKMYTLGHTFVAPGLHAGGLRYHGAAPLVSALYERGWMEAVAYGQNAVFEAGALFARTESVVPAPESAHAVRAVIDEAVRAREERRSTVILCNISGHGLLDLSAYDQYLAGSLEDHTVSDERIAASLAALPEVLSAGATS</sequence>
<dbReference type="EMBL" id="JAVRFD010000019">
    <property type="protein sequence ID" value="MDT0547358.1"/>
    <property type="molecule type" value="Genomic_DNA"/>
</dbReference>
<comment type="pathway">
    <text evidence="3">Amino-acid biosynthesis; L-tryptophan biosynthesis; L-tryptophan from chorismate: step 5/5.</text>
</comment>
<keyword evidence="10" id="KW-0057">Aromatic amino acid biosynthesis</keyword>
<evidence type="ECO:0000256" key="12">
    <source>
        <dbReference type="ARBA" id="ARBA00049047"/>
    </source>
</evidence>
<keyword evidence="15" id="KW-1185">Reference proteome</keyword>
<dbReference type="PIRSF" id="PIRSF001413">
    <property type="entry name" value="Trp_syn_beta"/>
    <property type="match status" value="1"/>
</dbReference>
<dbReference type="InterPro" id="IPR036052">
    <property type="entry name" value="TrpB-like_PALP_sf"/>
</dbReference>
<evidence type="ECO:0000313" key="15">
    <source>
        <dbReference type="Proteomes" id="UP001180754"/>
    </source>
</evidence>
<comment type="similarity">
    <text evidence="4">Belongs to the TrpB family.</text>
</comment>
<comment type="catalytic activity">
    <reaction evidence="12">
        <text>(1S,2R)-1-C-(indol-3-yl)glycerol 3-phosphate + L-serine = D-glyceraldehyde 3-phosphate + L-tryptophan + H2O</text>
        <dbReference type="Rhea" id="RHEA:10532"/>
        <dbReference type="ChEBI" id="CHEBI:15377"/>
        <dbReference type="ChEBI" id="CHEBI:33384"/>
        <dbReference type="ChEBI" id="CHEBI:57912"/>
        <dbReference type="ChEBI" id="CHEBI:58866"/>
        <dbReference type="ChEBI" id="CHEBI:59776"/>
        <dbReference type="EC" id="4.2.1.20"/>
    </reaction>
</comment>
<dbReference type="Gene3D" id="3.40.50.1100">
    <property type="match status" value="2"/>
</dbReference>
<keyword evidence="7" id="KW-0028">Amino-acid biosynthesis</keyword>
<feature type="domain" description="Tryptophan synthase beta chain-like PALP" evidence="13">
    <location>
        <begin position="82"/>
        <end position="419"/>
    </location>
</feature>
<evidence type="ECO:0000256" key="10">
    <source>
        <dbReference type="ARBA" id="ARBA00023141"/>
    </source>
</evidence>
<evidence type="ECO:0000256" key="11">
    <source>
        <dbReference type="ARBA" id="ARBA00023239"/>
    </source>
</evidence>
<evidence type="ECO:0000256" key="8">
    <source>
        <dbReference type="ARBA" id="ARBA00022822"/>
    </source>
</evidence>
<dbReference type="SUPFAM" id="SSF53686">
    <property type="entry name" value="Tryptophan synthase beta subunit-like PLP-dependent enzymes"/>
    <property type="match status" value="1"/>
</dbReference>
<comment type="caution">
    <text evidence="14">The sequence shown here is derived from an EMBL/GenBank/DDBJ whole genome shotgun (WGS) entry which is preliminary data.</text>
</comment>
<name>A0ABU2XN49_9ACTN</name>
<evidence type="ECO:0000313" key="14">
    <source>
        <dbReference type="EMBL" id="MDT0547358.1"/>
    </source>
</evidence>
<evidence type="ECO:0000256" key="2">
    <source>
        <dbReference type="ARBA" id="ARBA00002786"/>
    </source>
</evidence>
<evidence type="ECO:0000256" key="3">
    <source>
        <dbReference type="ARBA" id="ARBA00004733"/>
    </source>
</evidence>
<dbReference type="Proteomes" id="UP001180754">
    <property type="component" value="Unassembled WGS sequence"/>
</dbReference>
<dbReference type="NCBIfam" id="NF009057">
    <property type="entry name" value="PRK12391.1"/>
    <property type="match status" value="1"/>
</dbReference>
<reference evidence="14" key="1">
    <citation type="submission" date="2024-05" db="EMBL/GenBank/DDBJ databases">
        <title>30 novel species of actinomycetes from the DSMZ collection.</title>
        <authorList>
            <person name="Nouioui I."/>
        </authorList>
    </citation>
    <scope>NUCLEOTIDE SEQUENCE</scope>
    <source>
        <strain evidence="14">DSM 41529</strain>
    </source>
</reference>
<dbReference type="NCBIfam" id="TIGR01415">
    <property type="entry name" value="trpB_rel"/>
    <property type="match status" value="1"/>
</dbReference>
<dbReference type="Pfam" id="PF00291">
    <property type="entry name" value="PALP"/>
    <property type="match status" value="1"/>
</dbReference>
<proteinExistence type="inferred from homology"/>
<evidence type="ECO:0000256" key="6">
    <source>
        <dbReference type="ARBA" id="ARBA00012043"/>
    </source>
</evidence>
<dbReference type="PANTHER" id="PTHR48077:SF6">
    <property type="entry name" value="TRYPTOPHAN SYNTHASE"/>
    <property type="match status" value="1"/>
</dbReference>
<evidence type="ECO:0000256" key="7">
    <source>
        <dbReference type="ARBA" id="ARBA00022605"/>
    </source>
</evidence>
<evidence type="ECO:0000259" key="13">
    <source>
        <dbReference type="Pfam" id="PF00291"/>
    </source>
</evidence>
<dbReference type="PANTHER" id="PTHR48077">
    <property type="entry name" value="TRYPTOPHAN SYNTHASE-RELATED"/>
    <property type="match status" value="1"/>
</dbReference>
<evidence type="ECO:0000256" key="9">
    <source>
        <dbReference type="ARBA" id="ARBA00022898"/>
    </source>
</evidence>
<accession>A0ABU2XN49</accession>
<evidence type="ECO:0000256" key="1">
    <source>
        <dbReference type="ARBA" id="ARBA00001933"/>
    </source>
</evidence>
<evidence type="ECO:0000256" key="4">
    <source>
        <dbReference type="ARBA" id="ARBA00009982"/>
    </source>
</evidence>
<comment type="subunit">
    <text evidence="5">Tetramer of two alpha and two beta chains.</text>
</comment>
<protein>
    <recommendedName>
        <fullName evidence="6">tryptophan synthase</fullName>
        <ecNumber evidence="6">4.2.1.20</ecNumber>
    </recommendedName>
</protein>
<keyword evidence="11" id="KW-0456">Lyase</keyword>
<keyword evidence="8" id="KW-0822">Tryptophan biosynthesis</keyword>
<gene>
    <name evidence="14" type="ORF">RND15_32345</name>
</gene>
<dbReference type="InterPro" id="IPR023026">
    <property type="entry name" value="Trp_synth_beta/beta-like"/>
</dbReference>
<comment type="cofactor">
    <cofactor evidence="1">
        <name>pyridoxal 5'-phosphate</name>
        <dbReference type="ChEBI" id="CHEBI:597326"/>
    </cofactor>
</comment>
<comment type="function">
    <text evidence="2">The beta subunit is responsible for the synthesis of L-tryptophan from indole and L-serine.</text>
</comment>
<dbReference type="InterPro" id="IPR006316">
    <property type="entry name" value="Trp_synth_b-like"/>
</dbReference>
<keyword evidence="9" id="KW-0663">Pyridoxal phosphate</keyword>
<dbReference type="EC" id="4.2.1.20" evidence="6"/>